<feature type="domain" description="SLH" evidence="1">
    <location>
        <begin position="345"/>
        <end position="408"/>
    </location>
</feature>
<reference evidence="2 3" key="1">
    <citation type="submission" date="2018-12" db="EMBL/GenBank/DDBJ databases">
        <title>Genome sequence from the cellulolytic species, Caldicellulosiruptor changbaiensis.</title>
        <authorList>
            <person name="Blumer-Schuette S.E."/>
            <person name="Mendoza C."/>
        </authorList>
    </citation>
    <scope>NUCLEOTIDE SEQUENCE [LARGE SCALE GENOMIC DNA]</scope>
    <source>
        <strain evidence="2 3">CBS-Z</strain>
    </source>
</reference>
<evidence type="ECO:0000313" key="3">
    <source>
        <dbReference type="Proteomes" id="UP000282930"/>
    </source>
</evidence>
<dbReference type="KEGG" id="ccha:ELD05_12105"/>
<dbReference type="PROSITE" id="PS51272">
    <property type="entry name" value="SLH"/>
    <property type="match status" value="2"/>
</dbReference>
<dbReference type="Pfam" id="PF00395">
    <property type="entry name" value="SLH"/>
    <property type="match status" value="2"/>
</dbReference>
<feature type="domain" description="SLH" evidence="1">
    <location>
        <begin position="410"/>
        <end position="473"/>
    </location>
</feature>
<accession>A0A3T0D8I2</accession>
<dbReference type="EMBL" id="CP034791">
    <property type="protein sequence ID" value="AZT91298.1"/>
    <property type="molecule type" value="Genomic_DNA"/>
</dbReference>
<organism evidence="2 3">
    <name type="scientific">Caldicellulosiruptor changbaiensis</name>
    <dbReference type="NCBI Taxonomy" id="1222016"/>
    <lineage>
        <taxon>Bacteria</taxon>
        <taxon>Bacillati</taxon>
        <taxon>Bacillota</taxon>
        <taxon>Bacillota incertae sedis</taxon>
        <taxon>Caldicellulosiruptorales</taxon>
        <taxon>Caldicellulosiruptoraceae</taxon>
        <taxon>Caldicellulosiruptor</taxon>
    </lineage>
</organism>
<dbReference type="InterPro" id="IPR001119">
    <property type="entry name" value="SLH_dom"/>
</dbReference>
<dbReference type="Proteomes" id="UP000282930">
    <property type="component" value="Chromosome"/>
</dbReference>
<sequence>MKRRFLALLIVIVSIFLGPIKMAFSEEGYLGYEGGISSYKESDPKKTKIDYYEYTFVTGQPVLLSGTLDAKIRTAGKSETISYSYDLKDSTGKITVKRTVSLKGSLTKLPNGSITKEYTLSSYKETLTVGGAVYDLQNYSFSKSTAVDTNPAVNFYQGEWNLIKTYDGGLKISIEGENYGYDGYWGSGEFQKVKQTIETPSWFGIVNLNIALVQKTLLEFKKNDTPSSITGTYVLKSKVEGNLDITYDMPTFTKNGEVLTKRNKGKIQKNIEKSPIIRMAVIPSLPKVKGYEYEEAINTCFAFNGFYNKDDFVPTEYITRAQFAKLLLDTLNIYSNYYNPRTTQKKSIYKDVPLNHKYYGYIYAITKAGLMRGKSSDYFKPEDYITRAEAALVISKVIGFDKKITQPITQTSYLDDSSIPTWAKDAAQVLKDTRIMAGTEENMFMPQERLTKGVAANIIFNLINYLRNDLPQQYLNMSIFHTD</sequence>
<dbReference type="AlphaFoldDB" id="A0A3T0D8I2"/>
<evidence type="ECO:0000259" key="1">
    <source>
        <dbReference type="PROSITE" id="PS51272"/>
    </source>
</evidence>
<protein>
    <submittedName>
        <fullName evidence="2">S-layer homology domain-containing protein</fullName>
    </submittedName>
</protein>
<gene>
    <name evidence="2" type="ORF">ELD05_12105</name>
</gene>
<name>A0A3T0D8I2_9FIRM</name>
<keyword evidence="3" id="KW-1185">Reference proteome</keyword>
<proteinExistence type="predicted"/>
<evidence type="ECO:0000313" key="2">
    <source>
        <dbReference type="EMBL" id="AZT91298.1"/>
    </source>
</evidence>